<feature type="region of interest" description="Disordered" evidence="1">
    <location>
        <begin position="183"/>
        <end position="202"/>
    </location>
</feature>
<feature type="region of interest" description="Disordered" evidence="1">
    <location>
        <begin position="293"/>
        <end position="312"/>
    </location>
</feature>
<gene>
    <name evidence="2" type="ORF">PGT21_001033</name>
</gene>
<reference evidence="2 3" key="1">
    <citation type="submission" date="2019-05" db="EMBL/GenBank/DDBJ databases">
        <title>Emergence of the Ug99 lineage of the wheat stem rust pathogen through somatic hybridization.</title>
        <authorList>
            <person name="Li F."/>
            <person name="Upadhyaya N.M."/>
            <person name="Sperschneider J."/>
            <person name="Matny O."/>
            <person name="Nguyen-Phuc H."/>
            <person name="Mago R."/>
            <person name="Raley C."/>
            <person name="Miller M.E."/>
            <person name="Silverstein K.A.T."/>
            <person name="Henningsen E."/>
            <person name="Hirsch C.D."/>
            <person name="Visser B."/>
            <person name="Pretorius Z.A."/>
            <person name="Steffenson B.J."/>
            <person name="Schwessinger B."/>
            <person name="Dodds P.N."/>
            <person name="Figueroa M."/>
        </authorList>
    </citation>
    <scope>NUCLEOTIDE SEQUENCE [LARGE SCALE GENOMIC DNA]</scope>
    <source>
        <strain evidence="2">21-0</strain>
    </source>
</reference>
<evidence type="ECO:0000313" key="3">
    <source>
        <dbReference type="Proteomes" id="UP000324748"/>
    </source>
</evidence>
<dbReference type="OrthoDB" id="10315034at2759"/>
<protein>
    <submittedName>
        <fullName evidence="2">Uncharacterized protein</fullName>
    </submittedName>
</protein>
<dbReference type="AlphaFoldDB" id="A0A5B0NEY2"/>
<accession>A0A5B0NEY2</accession>
<sequence length="420" mass="47809">MLLHRGNYFLLEFHQAFYSSSSSSTGLVSKNQKDKYRTYWPPTVLPLSVGLGHQIIHSDIKINPYHWSLVYCYNPFWNTATLSKHVISPLDYSFLCLHNKSATTTSPYNHQIKSCLFLRGLPIHSEQTKIHSYHNMNSARDQFCAMAAKYCPDWDYTDLKTMPLPMDLDCEGGKLTVHPYQPSISSTSEEVDPQPPISSTSEDVDPAMVQLLCNALDEIFCRELEDSVVVYPKQVLPMEPTLVKPDDPACQFNPVDDVEMETLPTELTVAKPDDPACEFNPVDDVEMETLPTEPTVATSSLHPKKPHAQLLKRQQRKAIPILPPQSPPWTPAPSQKPDDKIGAEHNQDLSKLHKQRPRFWPEETQVIIYFIASEPSGPLKHSCWEHVATLINQKFKTINTCERGAKRCRIHYNYARSWGP</sequence>
<organism evidence="2 3">
    <name type="scientific">Puccinia graminis f. sp. tritici</name>
    <dbReference type="NCBI Taxonomy" id="56615"/>
    <lineage>
        <taxon>Eukaryota</taxon>
        <taxon>Fungi</taxon>
        <taxon>Dikarya</taxon>
        <taxon>Basidiomycota</taxon>
        <taxon>Pucciniomycotina</taxon>
        <taxon>Pucciniomycetes</taxon>
        <taxon>Pucciniales</taxon>
        <taxon>Pucciniaceae</taxon>
        <taxon>Puccinia</taxon>
    </lineage>
</organism>
<evidence type="ECO:0000313" key="2">
    <source>
        <dbReference type="EMBL" id="KAA1086498.1"/>
    </source>
</evidence>
<keyword evidence="3" id="KW-1185">Reference proteome</keyword>
<proteinExistence type="predicted"/>
<evidence type="ECO:0000256" key="1">
    <source>
        <dbReference type="SAM" id="MobiDB-lite"/>
    </source>
</evidence>
<feature type="compositionally biased region" description="Pro residues" evidence="1">
    <location>
        <begin position="321"/>
        <end position="331"/>
    </location>
</feature>
<name>A0A5B0NEY2_PUCGR</name>
<dbReference type="EMBL" id="VSWC01000105">
    <property type="protein sequence ID" value="KAA1086498.1"/>
    <property type="molecule type" value="Genomic_DNA"/>
</dbReference>
<feature type="region of interest" description="Disordered" evidence="1">
    <location>
        <begin position="321"/>
        <end position="342"/>
    </location>
</feature>
<comment type="caution">
    <text evidence="2">The sequence shown here is derived from an EMBL/GenBank/DDBJ whole genome shotgun (WGS) entry which is preliminary data.</text>
</comment>
<dbReference type="Proteomes" id="UP000324748">
    <property type="component" value="Unassembled WGS sequence"/>
</dbReference>